<dbReference type="GO" id="GO:0005930">
    <property type="term" value="C:axoneme"/>
    <property type="evidence" value="ECO:0007669"/>
    <property type="project" value="TreeGrafter"/>
</dbReference>
<evidence type="ECO:0000256" key="8">
    <source>
        <dbReference type="SAM" id="MobiDB-lite"/>
    </source>
</evidence>
<dbReference type="GO" id="GO:0036064">
    <property type="term" value="C:ciliary basal body"/>
    <property type="evidence" value="ECO:0007669"/>
    <property type="project" value="TreeGrafter"/>
</dbReference>
<evidence type="ECO:0000256" key="7">
    <source>
        <dbReference type="PROSITE-ProRule" id="PRU00221"/>
    </source>
</evidence>
<reference evidence="13 14" key="1">
    <citation type="journal article" date="2018" name="Sci. Rep.">
        <title>Genomic signatures of local adaptation to the degree of environmental predictability in rotifers.</title>
        <authorList>
            <person name="Franch-Gras L."/>
            <person name="Hahn C."/>
            <person name="Garcia-Roger E.M."/>
            <person name="Carmona M.J."/>
            <person name="Serra M."/>
            <person name="Gomez A."/>
        </authorList>
    </citation>
    <scope>NUCLEOTIDE SEQUENCE [LARGE SCALE GENOMIC DNA]</scope>
    <source>
        <strain evidence="13">HYR1</strain>
    </source>
</reference>
<feature type="domain" description="IF140 C-terminal TPR" evidence="11">
    <location>
        <begin position="1343"/>
        <end position="1466"/>
    </location>
</feature>
<feature type="compositionally biased region" description="Acidic residues" evidence="8">
    <location>
        <begin position="1513"/>
        <end position="1522"/>
    </location>
</feature>
<dbReference type="InterPro" id="IPR056155">
    <property type="entry name" value="Beta-prop_IFT140_2nd"/>
</dbReference>
<dbReference type="InterPro" id="IPR036322">
    <property type="entry name" value="WD40_repeat_dom_sf"/>
</dbReference>
<dbReference type="Gene3D" id="2.130.10.10">
    <property type="entry name" value="YVTN repeat-like/Quinoprotein amine dehydrogenase"/>
    <property type="match status" value="2"/>
</dbReference>
<evidence type="ECO:0000259" key="10">
    <source>
        <dbReference type="Pfam" id="PF23385"/>
    </source>
</evidence>
<evidence type="ECO:0000256" key="2">
    <source>
        <dbReference type="ARBA" id="ARBA00022574"/>
    </source>
</evidence>
<dbReference type="Proteomes" id="UP000276133">
    <property type="component" value="Unassembled WGS sequence"/>
</dbReference>
<accession>A0A3M7PK44</accession>
<feature type="domain" description="IFT140 second beta-propeller" evidence="10">
    <location>
        <begin position="427"/>
        <end position="770"/>
    </location>
</feature>
<keyword evidence="2 7" id="KW-0853">WD repeat</keyword>
<dbReference type="InterPro" id="IPR001680">
    <property type="entry name" value="WD40_rpt"/>
</dbReference>
<dbReference type="FunFam" id="1.25.40.470:FF:000028">
    <property type="entry name" value="Intraflagellar transport protein 140-like protein"/>
    <property type="match status" value="1"/>
</dbReference>
<comment type="subcellular location">
    <subcellularLocation>
        <location evidence="1">Cell projection</location>
        <location evidence="1">Cilium</location>
    </subcellularLocation>
</comment>
<dbReference type="SUPFAM" id="SSF69322">
    <property type="entry name" value="Tricorn protease domain 2"/>
    <property type="match status" value="1"/>
</dbReference>
<dbReference type="EMBL" id="REGN01010203">
    <property type="protein sequence ID" value="RMZ99491.1"/>
    <property type="molecule type" value="Genomic_DNA"/>
</dbReference>
<dbReference type="GO" id="GO:0035721">
    <property type="term" value="P:intraciliary retrograde transport"/>
    <property type="evidence" value="ECO:0007669"/>
    <property type="project" value="TreeGrafter"/>
</dbReference>
<keyword evidence="14" id="KW-1185">Reference proteome</keyword>
<evidence type="ECO:0000259" key="9">
    <source>
        <dbReference type="Pfam" id="PF23383"/>
    </source>
</evidence>
<name>A0A3M7PK44_BRAPC</name>
<evidence type="ECO:0000256" key="1">
    <source>
        <dbReference type="ARBA" id="ARBA00004138"/>
    </source>
</evidence>
<sequence>MALFFEYKIQSPLSDPCFKFFEWHRNFPILAIASYSQETTGQVHLHFEEGEHDESTIIQRATSPINLLWHPKKKILLTCWEGGEITSWNDVTKRLESFTGLHQATVETICWSSNGTRLITADSNGLIVVWKTDSHGKLINPPISQFQISEKITNIICRPSSLSLKEKELHQLAKAAIAGDEAALELFEYKSQSGKKGNRRNKMDTKNIFMGSAESLCFILSGDKGSVYFVNEQAKFSKLFEMDSNIVKLMYSQEKSVLVAVTDTQMLGQYFIKSESEVRNLLTVKITSKTSGFDFAWIGSSLLAYVSGESIIRILDIEKDENFTLSLSNQYGYSNSESIISVTYSASKGIIAAGTDKGNVAMWKFMQNVVNPDEPEASWQLLHAKQLQSMPIKQIKFGTNLGLLCANQEFDAFILSEQKMSSDFRDGIAAVQLGPNIIHLAFFKQHLIKEEKIDFQFKGIATAKNHIVVWNGKIVKVYELIVNLASNNLTEKITKEEKGNFTCPAYSCAIFEQSIFTLESSKVNVRTFQGTVKQVIQFTENEGDPFLATVNGNFIAIGTTQGIIKVYDLSRREAKSIGGSVNLKQKLPDFDTINDIGISCDGNKVTMTVMRRNNVPDSNLYLWNLEKDSFGYFDFEKGLNDIDEDNFYNGASHEDRTAYEKSKIEIGREICGRYPSVHHWEHFDPRLLVCEAYLLPNSVWDQSKRNQRSKFSSTTFSKDDANKSASSDCMIVSMFFNEEKGLLVYDNYARGEIYSKLISIRIPYHFFVTKGRMVEGNDQNLEYVGYQVPRNESDKPDDPDSKIHQEFLFYSEFIAAKIMRDFIGMTKADNNTTDALLNFSYYLTIGDMDEAFKSIKLIKKESVWENMAQMCVKSHRVDVAKVCLGNMGNVKGIRLLREEIEKGADSDTQVAIIALSLGMIEEAEKLLISSKRFDLLNKLYQNMDLWSKALEIANKNDRIHLRNTCYNYAKFCEERNDLSMAIEYFEKSDTHRSEIPRMFLERDELVNLQKYTEKTRDKELFRWWGQYFESMSNTENSINCYKQAGDNLSLCRVYCYSENIKAALELCNETNDSTACYHLARHFERKKNFKEAINHYQRAGAISNAIRICKENDMHDYLASLAFQGGPQDMLDAARYYETVPGKEDKAVILYHKAGHTSKAIDLAFRANKYAELSSITDGITEKSDPLLVRKVADFFMENEQFDKAVDLLAVTKKVDQALDLMIKYNVPITEALAEKLTPAKPSNDSEMPGYYQTLELIGDAAFDQRLYTIAAKKYTEASNRTKAMKALMKSGDTQRVIFFANIQKQRETYIMAANYLQSLDWRKDPDVMKHIINFYTRAKSMESLASFYEACAQVEIDEFQDYDKAMSALAEAYKCLTRGNVEDTVKAEEMVNSLKFKLAVIRKFLEAKSKLNQNFEDGLKDLQQILQVENVNTAIRIGDVYSLLIEFNANRKQWKQAYNVLEEMRETIPESSIRFYVNPNLLAVIHRELGIEYKMPSAKPENTFSSKQNNAENDDEDDDDIKDNIGYGTYED</sequence>
<evidence type="ECO:0000256" key="6">
    <source>
        <dbReference type="ARBA" id="ARBA00023273"/>
    </source>
</evidence>
<evidence type="ECO:0000256" key="3">
    <source>
        <dbReference type="ARBA" id="ARBA00022737"/>
    </source>
</evidence>
<organism evidence="13 14">
    <name type="scientific">Brachionus plicatilis</name>
    <name type="common">Marine rotifer</name>
    <name type="synonym">Brachionus muelleri</name>
    <dbReference type="NCBI Taxonomy" id="10195"/>
    <lineage>
        <taxon>Eukaryota</taxon>
        <taxon>Metazoa</taxon>
        <taxon>Spiralia</taxon>
        <taxon>Gnathifera</taxon>
        <taxon>Rotifera</taxon>
        <taxon>Eurotatoria</taxon>
        <taxon>Monogononta</taxon>
        <taxon>Pseudotrocha</taxon>
        <taxon>Ploima</taxon>
        <taxon>Brachionidae</taxon>
        <taxon>Brachionus</taxon>
    </lineage>
</organism>
<dbReference type="Pfam" id="PF23383">
    <property type="entry name" value="Beta-prop_IFT140_1st"/>
    <property type="match status" value="1"/>
</dbReference>
<keyword evidence="6" id="KW-0966">Cell projection</keyword>
<proteinExistence type="predicted"/>
<dbReference type="STRING" id="10195.A0A3M7PK44"/>
<dbReference type="SUPFAM" id="SSF50978">
    <property type="entry name" value="WD40 repeat-like"/>
    <property type="match status" value="1"/>
</dbReference>
<dbReference type="Pfam" id="PF24760">
    <property type="entry name" value="TPR_IF140_C"/>
    <property type="match status" value="1"/>
</dbReference>
<feature type="repeat" description="WD" evidence="7">
    <location>
        <begin position="99"/>
        <end position="140"/>
    </location>
</feature>
<dbReference type="InterPro" id="IPR056154">
    <property type="entry name" value="Beta-prop_IFT140_1st"/>
</dbReference>
<evidence type="ECO:0000313" key="14">
    <source>
        <dbReference type="Proteomes" id="UP000276133"/>
    </source>
</evidence>
<dbReference type="Pfam" id="PF23385">
    <property type="entry name" value="Beta-prop_IFT140_2nd"/>
    <property type="match status" value="1"/>
</dbReference>
<feature type="domain" description="IF140/IFT172/WDR19 TPR" evidence="12">
    <location>
        <begin position="846"/>
        <end position="1335"/>
    </location>
</feature>
<keyword evidence="4" id="KW-0802">TPR repeat</keyword>
<dbReference type="InterPro" id="IPR056156">
    <property type="entry name" value="TPR_IF140_C"/>
</dbReference>
<evidence type="ECO:0000259" key="11">
    <source>
        <dbReference type="Pfam" id="PF24760"/>
    </source>
</evidence>
<gene>
    <name evidence="13" type="ORF">BpHYR1_045419</name>
</gene>
<dbReference type="InterPro" id="IPR011990">
    <property type="entry name" value="TPR-like_helical_dom_sf"/>
</dbReference>
<evidence type="ECO:0000313" key="13">
    <source>
        <dbReference type="EMBL" id="RMZ99491.1"/>
    </source>
</evidence>
<dbReference type="GO" id="GO:0030991">
    <property type="term" value="C:intraciliary transport particle A"/>
    <property type="evidence" value="ECO:0007669"/>
    <property type="project" value="TreeGrafter"/>
</dbReference>
<evidence type="ECO:0000259" key="12">
    <source>
        <dbReference type="Pfam" id="PF24762"/>
    </source>
</evidence>
<keyword evidence="3" id="KW-0677">Repeat</keyword>
<keyword evidence="5" id="KW-0969">Cilium</keyword>
<evidence type="ECO:0000256" key="5">
    <source>
        <dbReference type="ARBA" id="ARBA00023069"/>
    </source>
</evidence>
<dbReference type="PANTHER" id="PTHR15722:SF7">
    <property type="entry name" value="INTRAFLAGELLAR TRANSPORT PROTEIN 140 HOMOLOG"/>
    <property type="match status" value="1"/>
</dbReference>
<dbReference type="PANTHER" id="PTHR15722">
    <property type="entry name" value="IFT140/172-RELATED"/>
    <property type="match status" value="1"/>
</dbReference>
<feature type="region of interest" description="Disordered" evidence="8">
    <location>
        <begin position="1498"/>
        <end position="1533"/>
    </location>
</feature>
<protein>
    <submittedName>
        <fullName evidence="13">Intraflagellar transport 140-like protein</fullName>
    </submittedName>
</protein>
<evidence type="ECO:0000256" key="4">
    <source>
        <dbReference type="ARBA" id="ARBA00022803"/>
    </source>
</evidence>
<comment type="caution">
    <text evidence="13">The sequence shown here is derived from an EMBL/GenBank/DDBJ whole genome shotgun (WGS) entry which is preliminary data.</text>
</comment>
<dbReference type="Gene3D" id="1.25.40.470">
    <property type="match status" value="2"/>
</dbReference>
<feature type="domain" description="IFT140 first beta-propeller" evidence="9">
    <location>
        <begin position="2"/>
        <end position="418"/>
    </location>
</feature>
<keyword evidence="13" id="KW-0282">Flagellum</keyword>
<dbReference type="PROSITE" id="PS50082">
    <property type="entry name" value="WD_REPEATS_2"/>
    <property type="match status" value="1"/>
</dbReference>
<dbReference type="SMART" id="SM00320">
    <property type="entry name" value="WD40"/>
    <property type="match status" value="4"/>
</dbReference>
<dbReference type="Pfam" id="PF24762">
    <property type="entry name" value="TPR_IF140-IFT172"/>
    <property type="match status" value="1"/>
</dbReference>
<dbReference type="SUPFAM" id="SSF48452">
    <property type="entry name" value="TPR-like"/>
    <property type="match status" value="1"/>
</dbReference>
<dbReference type="InterPro" id="IPR015943">
    <property type="entry name" value="WD40/YVTN_repeat-like_dom_sf"/>
</dbReference>
<dbReference type="OrthoDB" id="10258787at2759"/>
<dbReference type="InterPro" id="IPR056168">
    <property type="entry name" value="TPR_IF140/IFT172/WDR19"/>
</dbReference>